<dbReference type="GO" id="GO:0005737">
    <property type="term" value="C:cytoplasm"/>
    <property type="evidence" value="ECO:0007669"/>
    <property type="project" value="UniProtKB-SubCell"/>
</dbReference>
<evidence type="ECO:0000313" key="4">
    <source>
        <dbReference type="Proteomes" id="UP000694560"/>
    </source>
</evidence>
<evidence type="ECO:0000256" key="2">
    <source>
        <dbReference type="ARBA" id="ARBA00022490"/>
    </source>
</evidence>
<reference evidence="3" key="1">
    <citation type="submission" date="2025-08" db="UniProtKB">
        <authorList>
            <consortium name="Ensembl"/>
        </authorList>
    </citation>
    <scope>IDENTIFICATION</scope>
</reference>
<dbReference type="GO" id="GO:0007266">
    <property type="term" value="P:Rho protein signal transduction"/>
    <property type="evidence" value="ECO:0007669"/>
    <property type="project" value="InterPro"/>
</dbReference>
<dbReference type="AlphaFoldDB" id="A0A8C5TI02"/>
<dbReference type="InterPro" id="IPR036723">
    <property type="entry name" value="Alpha-catenin/vinculin-like_sf"/>
</dbReference>
<organism evidence="3 4">
    <name type="scientific">Malurus cyaneus samueli</name>
    <dbReference type="NCBI Taxonomy" id="2593467"/>
    <lineage>
        <taxon>Eukaryota</taxon>
        <taxon>Metazoa</taxon>
        <taxon>Chordata</taxon>
        <taxon>Craniata</taxon>
        <taxon>Vertebrata</taxon>
        <taxon>Euteleostomi</taxon>
        <taxon>Archelosauria</taxon>
        <taxon>Archosauria</taxon>
        <taxon>Dinosauria</taxon>
        <taxon>Saurischia</taxon>
        <taxon>Theropoda</taxon>
        <taxon>Coelurosauria</taxon>
        <taxon>Aves</taxon>
        <taxon>Neognathae</taxon>
        <taxon>Neoaves</taxon>
        <taxon>Telluraves</taxon>
        <taxon>Australaves</taxon>
        <taxon>Passeriformes</taxon>
        <taxon>Meliphagoidea</taxon>
        <taxon>Maluridae</taxon>
        <taxon>Malurus</taxon>
    </lineage>
</organism>
<evidence type="ECO:0000256" key="1">
    <source>
        <dbReference type="ARBA" id="ARBA00004496"/>
    </source>
</evidence>
<sequence>LPFSLTYVVVHFVHAFSPFQIFATEGTKLASALHALSDQVHDDDKPLLVLEAEKLISMCKELHITAKASAQGKSATFTKVDACILKTRNVMTLLCQLLPLCSKILRKSLENHVTNMTFLESK</sequence>
<dbReference type="Ensembl" id="ENSMCST00000007464.1">
    <property type="protein sequence ID" value="ENSMCSP00000007288.1"/>
    <property type="gene ID" value="ENSMCSG00000005232.1"/>
</dbReference>
<dbReference type="Proteomes" id="UP000694560">
    <property type="component" value="Unplaced"/>
</dbReference>
<dbReference type="Gene3D" id="1.20.120.230">
    <property type="entry name" value="Alpha-catenin/vinculin-like"/>
    <property type="match status" value="1"/>
</dbReference>
<dbReference type="PANTHER" id="PTHR46342">
    <property type="entry name" value="ALPHA-CATULIN"/>
    <property type="match status" value="1"/>
</dbReference>
<keyword evidence="2" id="KW-0963">Cytoplasm</keyword>
<dbReference type="OrthoDB" id="9933814at2759"/>
<dbReference type="InterPro" id="IPR030045">
    <property type="entry name" value="CTNNAL1"/>
</dbReference>
<proteinExistence type="predicted"/>
<accession>A0A8C5TI02</accession>
<comment type="subcellular location">
    <subcellularLocation>
        <location evidence="1">Cytoplasm</location>
    </subcellularLocation>
</comment>
<keyword evidence="4" id="KW-1185">Reference proteome</keyword>
<dbReference type="SUPFAM" id="SSF47220">
    <property type="entry name" value="alpha-catenin/vinculin-like"/>
    <property type="match status" value="1"/>
</dbReference>
<evidence type="ECO:0000313" key="3">
    <source>
        <dbReference type="Ensembl" id="ENSMCSP00000007288.1"/>
    </source>
</evidence>
<protein>
    <submittedName>
        <fullName evidence="3">Uncharacterized protein</fullName>
    </submittedName>
</protein>
<reference evidence="3" key="2">
    <citation type="submission" date="2025-09" db="UniProtKB">
        <authorList>
            <consortium name="Ensembl"/>
        </authorList>
    </citation>
    <scope>IDENTIFICATION</scope>
</reference>
<name>A0A8C5TI02_9PASS</name>
<dbReference type="GO" id="GO:0007155">
    <property type="term" value="P:cell adhesion"/>
    <property type="evidence" value="ECO:0007669"/>
    <property type="project" value="InterPro"/>
</dbReference>
<dbReference type="PANTHER" id="PTHR46342:SF1">
    <property type="entry name" value="ALPHA-CATULIN"/>
    <property type="match status" value="1"/>
</dbReference>
<dbReference type="GO" id="GO:0051015">
    <property type="term" value="F:actin filament binding"/>
    <property type="evidence" value="ECO:0007669"/>
    <property type="project" value="InterPro"/>
</dbReference>